<dbReference type="Proteomes" id="UP000079169">
    <property type="component" value="Unplaced"/>
</dbReference>
<sequence>MDSTLANIKATKPRAWCACVTSRPRKSYAVYRALTNSTPSVWTSGSNPIEPVLYVEVMRPVSQILRKMAPQVACPTQGKSPLLRLSNTKDTFQPTREGRFPHL</sequence>
<evidence type="ECO:0000256" key="1">
    <source>
        <dbReference type="SAM" id="MobiDB-lite"/>
    </source>
</evidence>
<dbReference type="KEGG" id="dci:103520488"/>
<dbReference type="AlphaFoldDB" id="A0A1S3DKM6"/>
<evidence type="ECO:0000313" key="3">
    <source>
        <dbReference type="RefSeq" id="XP_008483806.1"/>
    </source>
</evidence>
<dbReference type="RefSeq" id="XP_008483806.1">
    <property type="nucleotide sequence ID" value="XM_008485584.3"/>
</dbReference>
<feature type="region of interest" description="Disordered" evidence="1">
    <location>
        <begin position="78"/>
        <end position="103"/>
    </location>
</feature>
<name>A0A1S3DKM6_DIACI</name>
<reference evidence="3" key="1">
    <citation type="submission" date="2025-08" db="UniProtKB">
        <authorList>
            <consortium name="RefSeq"/>
        </authorList>
    </citation>
    <scope>IDENTIFICATION</scope>
</reference>
<gene>
    <name evidence="3" type="primary">LOC103520488</name>
</gene>
<protein>
    <submittedName>
        <fullName evidence="3">Uncharacterized protein LOC103520488</fullName>
    </submittedName>
</protein>
<keyword evidence="2" id="KW-1185">Reference proteome</keyword>
<accession>A0A1S3DKM6</accession>
<feature type="compositionally biased region" description="Polar residues" evidence="1">
    <location>
        <begin position="85"/>
        <end position="94"/>
    </location>
</feature>
<dbReference type="GeneID" id="103520488"/>
<organism evidence="2 3">
    <name type="scientific">Diaphorina citri</name>
    <name type="common">Asian citrus psyllid</name>
    <dbReference type="NCBI Taxonomy" id="121845"/>
    <lineage>
        <taxon>Eukaryota</taxon>
        <taxon>Metazoa</taxon>
        <taxon>Ecdysozoa</taxon>
        <taxon>Arthropoda</taxon>
        <taxon>Hexapoda</taxon>
        <taxon>Insecta</taxon>
        <taxon>Pterygota</taxon>
        <taxon>Neoptera</taxon>
        <taxon>Paraneoptera</taxon>
        <taxon>Hemiptera</taxon>
        <taxon>Sternorrhyncha</taxon>
        <taxon>Psylloidea</taxon>
        <taxon>Psyllidae</taxon>
        <taxon>Diaphorininae</taxon>
        <taxon>Diaphorina</taxon>
    </lineage>
</organism>
<evidence type="ECO:0000313" key="2">
    <source>
        <dbReference type="Proteomes" id="UP000079169"/>
    </source>
</evidence>
<dbReference type="PaxDb" id="121845-A0A1S3DKM6"/>
<proteinExistence type="predicted"/>